<protein>
    <submittedName>
        <fullName evidence="1">Uncharacterized protein</fullName>
    </submittedName>
</protein>
<comment type="caution">
    <text evidence="1">The sequence shown here is derived from an EMBL/GenBank/DDBJ whole genome shotgun (WGS) entry which is preliminary data.</text>
</comment>
<dbReference type="EMBL" id="BLXT01004061">
    <property type="protein sequence ID" value="GFO09235.1"/>
    <property type="molecule type" value="Genomic_DNA"/>
</dbReference>
<keyword evidence="2" id="KW-1185">Reference proteome</keyword>
<sequence>MQYLHFYFDKRLFSVTNIIFPDPFSLSERDQELLEIEKQTDSPGRPATPPVTLQWGHHASDEAARQRQAPLLSCPARGHLLFLFLTSKVTRGDGGDIKPGRSHTSRKPLATVPRLMSHQVTAGPVNKQPVRKKLQAPSLCWLWRVEAKTWTGHAFYKYKPRAVNIKQEGLTQTMGVSGEDEVMEQRAGGTVPRDPPCYLHRSFCRRFEGSNPPPPSWPPLHKDRQKLRLRAQSYSPLFRVLEEEEEAAELHKGAMNRDLDDVIECDRTRKDVKSV</sequence>
<name>A0AAV4AM05_9GAST</name>
<dbReference type="Proteomes" id="UP000735302">
    <property type="component" value="Unassembled WGS sequence"/>
</dbReference>
<accession>A0AAV4AM05</accession>
<evidence type="ECO:0000313" key="2">
    <source>
        <dbReference type="Proteomes" id="UP000735302"/>
    </source>
</evidence>
<organism evidence="1 2">
    <name type="scientific">Plakobranchus ocellatus</name>
    <dbReference type="NCBI Taxonomy" id="259542"/>
    <lineage>
        <taxon>Eukaryota</taxon>
        <taxon>Metazoa</taxon>
        <taxon>Spiralia</taxon>
        <taxon>Lophotrochozoa</taxon>
        <taxon>Mollusca</taxon>
        <taxon>Gastropoda</taxon>
        <taxon>Heterobranchia</taxon>
        <taxon>Euthyneura</taxon>
        <taxon>Panpulmonata</taxon>
        <taxon>Sacoglossa</taxon>
        <taxon>Placobranchoidea</taxon>
        <taxon>Plakobranchidae</taxon>
        <taxon>Plakobranchus</taxon>
    </lineage>
</organism>
<dbReference type="AlphaFoldDB" id="A0AAV4AM05"/>
<evidence type="ECO:0000313" key="1">
    <source>
        <dbReference type="EMBL" id="GFO09235.1"/>
    </source>
</evidence>
<reference evidence="1 2" key="1">
    <citation type="journal article" date="2021" name="Elife">
        <title>Chloroplast acquisition without the gene transfer in kleptoplastic sea slugs, Plakobranchus ocellatus.</title>
        <authorList>
            <person name="Maeda T."/>
            <person name="Takahashi S."/>
            <person name="Yoshida T."/>
            <person name="Shimamura S."/>
            <person name="Takaki Y."/>
            <person name="Nagai Y."/>
            <person name="Toyoda A."/>
            <person name="Suzuki Y."/>
            <person name="Arimoto A."/>
            <person name="Ishii H."/>
            <person name="Satoh N."/>
            <person name="Nishiyama T."/>
            <person name="Hasebe M."/>
            <person name="Maruyama T."/>
            <person name="Minagawa J."/>
            <person name="Obokata J."/>
            <person name="Shigenobu S."/>
        </authorList>
    </citation>
    <scope>NUCLEOTIDE SEQUENCE [LARGE SCALE GENOMIC DNA]</scope>
</reference>
<gene>
    <name evidence="1" type="ORF">PoB_003574000</name>
</gene>
<proteinExistence type="predicted"/>